<organism evidence="7 8">
    <name type="scientific">Arcicella rigui</name>
    <dbReference type="NCBI Taxonomy" id="797020"/>
    <lineage>
        <taxon>Bacteria</taxon>
        <taxon>Pseudomonadati</taxon>
        <taxon>Bacteroidota</taxon>
        <taxon>Cytophagia</taxon>
        <taxon>Cytophagales</taxon>
        <taxon>Flectobacillaceae</taxon>
        <taxon>Arcicella</taxon>
    </lineage>
</organism>
<name>A0ABU5Q5X3_9BACT</name>
<evidence type="ECO:0000256" key="4">
    <source>
        <dbReference type="ARBA" id="ARBA00023136"/>
    </source>
</evidence>
<keyword evidence="8" id="KW-1185">Reference proteome</keyword>
<dbReference type="SUPFAM" id="SSF47384">
    <property type="entry name" value="Homodimeric domain of signal transducing histidine kinase"/>
    <property type="match status" value="1"/>
</dbReference>
<dbReference type="InterPro" id="IPR035965">
    <property type="entry name" value="PAS-like_dom_sf"/>
</dbReference>
<dbReference type="Gene3D" id="1.10.287.130">
    <property type="match status" value="1"/>
</dbReference>
<dbReference type="Pfam" id="PF13596">
    <property type="entry name" value="PAS_10"/>
    <property type="match status" value="1"/>
</dbReference>
<dbReference type="Proteomes" id="UP001302949">
    <property type="component" value="Unassembled WGS sequence"/>
</dbReference>
<dbReference type="InterPro" id="IPR036097">
    <property type="entry name" value="HisK_dim/P_sf"/>
</dbReference>
<evidence type="ECO:0000256" key="2">
    <source>
        <dbReference type="ARBA" id="ARBA00022692"/>
    </source>
</evidence>
<sequence>MIRKHKNRYFIGVLMAILIITVNQFFIQYWLYQKKEDSKVINISGRQRMLSQKLNLEIFKLFHQQISLSDIQKTYQLWRKAHYALLNGDADLKIHAIKNEEARKMLRELSPRIDFVGRHLQDKIDLGIISQLSENQAAFLVEMDDTVKKLEQEADHKLWLIVVIEVVLALFSISIIVVEIIYIFQPIERKLLQIIKELESSERKLLAILNSSPDSNIFIGPDYKIINFNKSAEESVRLSHKLQIKIGDDFRNYLLNGMEYSFFESFREAMKGEIVGKETQMKINQKMVWFKLRYFPVYDNAQQIIGVSFNATNINERKKAEMKIKEQLSILNDIAWQQSHLVRSPVANMLGFTHLLLNKEYMISDDEKSDFIKNLEEEAQRLDKIIKEIVAKTHSVYQK</sequence>
<reference evidence="7 8" key="1">
    <citation type="submission" date="2023-12" db="EMBL/GenBank/DDBJ databases">
        <title>Novel species of the genus Arcicella isolated from rivers.</title>
        <authorList>
            <person name="Lu H."/>
        </authorList>
    </citation>
    <scope>NUCLEOTIDE SEQUENCE [LARGE SCALE GENOMIC DNA]</scope>
    <source>
        <strain evidence="7 8">KCTC 23307</strain>
    </source>
</reference>
<keyword evidence="4 5" id="KW-0472">Membrane</keyword>
<evidence type="ECO:0000313" key="8">
    <source>
        <dbReference type="Proteomes" id="UP001302949"/>
    </source>
</evidence>
<dbReference type="InterPro" id="IPR029095">
    <property type="entry name" value="NarX-like_N"/>
</dbReference>
<evidence type="ECO:0000313" key="7">
    <source>
        <dbReference type="EMBL" id="MEA5138236.1"/>
    </source>
</evidence>
<evidence type="ECO:0000256" key="5">
    <source>
        <dbReference type="SAM" id="Phobius"/>
    </source>
</evidence>
<keyword evidence="3 5" id="KW-1133">Transmembrane helix</keyword>
<evidence type="ECO:0000259" key="6">
    <source>
        <dbReference type="Pfam" id="PF13675"/>
    </source>
</evidence>
<dbReference type="NCBIfam" id="TIGR00229">
    <property type="entry name" value="sensory_box"/>
    <property type="match status" value="1"/>
</dbReference>
<keyword evidence="2 5" id="KW-0812">Transmembrane</keyword>
<gene>
    <name evidence="7" type="ORF">VB248_03790</name>
</gene>
<comment type="subcellular location">
    <subcellularLocation>
        <location evidence="1">Membrane</location>
        <topology evidence="1">Multi-pass membrane protein</topology>
    </subcellularLocation>
</comment>
<feature type="transmembrane region" description="Helical" evidence="5">
    <location>
        <begin position="158"/>
        <end position="184"/>
    </location>
</feature>
<proteinExistence type="predicted"/>
<evidence type="ECO:0000256" key="3">
    <source>
        <dbReference type="ARBA" id="ARBA00022989"/>
    </source>
</evidence>
<comment type="caution">
    <text evidence="7">The sequence shown here is derived from an EMBL/GenBank/DDBJ whole genome shotgun (WGS) entry which is preliminary data.</text>
</comment>
<feature type="transmembrane region" description="Helical" evidence="5">
    <location>
        <begin position="9"/>
        <end position="31"/>
    </location>
</feature>
<dbReference type="InterPro" id="IPR000014">
    <property type="entry name" value="PAS"/>
</dbReference>
<dbReference type="Gene3D" id="3.30.450.20">
    <property type="entry name" value="PAS domain"/>
    <property type="match status" value="1"/>
</dbReference>
<dbReference type="Pfam" id="PF13675">
    <property type="entry name" value="PilJ"/>
    <property type="match status" value="1"/>
</dbReference>
<dbReference type="RefSeq" id="WP_323295405.1">
    <property type="nucleotide sequence ID" value="NZ_JAYFUM010000005.1"/>
</dbReference>
<dbReference type="EMBL" id="JAYFUM010000005">
    <property type="protein sequence ID" value="MEA5138236.1"/>
    <property type="molecule type" value="Genomic_DNA"/>
</dbReference>
<accession>A0ABU5Q5X3</accession>
<feature type="domain" description="NarX-like N-terminal" evidence="6">
    <location>
        <begin position="31"/>
        <end position="119"/>
    </location>
</feature>
<evidence type="ECO:0000256" key="1">
    <source>
        <dbReference type="ARBA" id="ARBA00004141"/>
    </source>
</evidence>
<protein>
    <submittedName>
        <fullName evidence="7">Type IV pili methyl-accepting chemotaxis transducer N-terminal domain-containing protein</fullName>
    </submittedName>
</protein>
<dbReference type="SUPFAM" id="SSF55785">
    <property type="entry name" value="PYP-like sensor domain (PAS domain)"/>
    <property type="match status" value="1"/>
</dbReference>